<comment type="caution">
    <text evidence="4">The sequence shown here is derived from an EMBL/GenBank/DDBJ whole genome shotgun (WGS) entry which is preliminary data.</text>
</comment>
<dbReference type="eggNOG" id="COG1366">
    <property type="taxonomic scope" value="Bacteria"/>
</dbReference>
<protein>
    <recommendedName>
        <fullName evidence="2">Anti-sigma factor antagonist</fullName>
    </recommendedName>
</protein>
<evidence type="ECO:0000313" key="4">
    <source>
        <dbReference type="EMBL" id="EFI34425.1"/>
    </source>
</evidence>
<dbReference type="RefSeq" id="WP_008869747.1">
    <property type="nucleotide sequence ID" value="NZ_ACJN02000002.1"/>
</dbReference>
<dbReference type="GO" id="GO:0043856">
    <property type="term" value="F:anti-sigma factor antagonist activity"/>
    <property type="evidence" value="ECO:0007669"/>
    <property type="project" value="InterPro"/>
</dbReference>
<keyword evidence="5" id="KW-1185">Reference proteome</keyword>
<dbReference type="NCBIfam" id="TIGR00377">
    <property type="entry name" value="ant_ant_sig"/>
    <property type="match status" value="1"/>
</dbReference>
<dbReference type="InterPro" id="IPR003658">
    <property type="entry name" value="Anti-sigma_ant"/>
</dbReference>
<feature type="domain" description="STAS" evidence="3">
    <location>
        <begin position="1"/>
        <end position="109"/>
    </location>
</feature>
<evidence type="ECO:0000256" key="1">
    <source>
        <dbReference type="ARBA" id="ARBA00009013"/>
    </source>
</evidence>
<evidence type="ECO:0000256" key="2">
    <source>
        <dbReference type="RuleBase" id="RU003749"/>
    </source>
</evidence>
<dbReference type="AlphaFoldDB" id="D6SNU9"/>
<evidence type="ECO:0000313" key="5">
    <source>
        <dbReference type="Proteomes" id="UP000005496"/>
    </source>
</evidence>
<dbReference type="InterPro" id="IPR002645">
    <property type="entry name" value="STAS_dom"/>
</dbReference>
<dbReference type="SUPFAM" id="SSF52091">
    <property type="entry name" value="SpoIIaa-like"/>
    <property type="match status" value="1"/>
</dbReference>
<comment type="similarity">
    <text evidence="1 2">Belongs to the anti-sigma-factor antagonist family.</text>
</comment>
<dbReference type="OrthoDB" id="280847at2"/>
<accession>D6SNU9</accession>
<dbReference type="PROSITE" id="PS50801">
    <property type="entry name" value="STAS"/>
    <property type="match status" value="1"/>
</dbReference>
<dbReference type="InterPro" id="IPR036513">
    <property type="entry name" value="STAS_dom_sf"/>
</dbReference>
<dbReference type="Pfam" id="PF01740">
    <property type="entry name" value="STAS"/>
    <property type="match status" value="1"/>
</dbReference>
<organism evidence="4 5">
    <name type="scientific">Desulfonatronospira thiodismutans ASO3-1</name>
    <dbReference type="NCBI Taxonomy" id="555779"/>
    <lineage>
        <taxon>Bacteria</taxon>
        <taxon>Pseudomonadati</taxon>
        <taxon>Thermodesulfobacteriota</taxon>
        <taxon>Desulfovibrionia</taxon>
        <taxon>Desulfovibrionales</taxon>
        <taxon>Desulfonatronovibrionaceae</taxon>
        <taxon>Desulfonatronospira</taxon>
    </lineage>
</organism>
<evidence type="ECO:0000259" key="3">
    <source>
        <dbReference type="PROSITE" id="PS50801"/>
    </source>
</evidence>
<sequence>MEINSKKVDQVLVISVSGRLDTTTAQEFESSCLELVKDESRIVVDLQEVEYVSSAGLRGILSVGKTVRSNGGGLVFCCLRGMVKEVFEISGFASIFSIYDTREQALESA</sequence>
<gene>
    <name evidence="4" type="ORF">Dthio_PD1783</name>
</gene>
<dbReference type="EMBL" id="ACJN02000002">
    <property type="protein sequence ID" value="EFI34425.1"/>
    <property type="molecule type" value="Genomic_DNA"/>
</dbReference>
<name>D6SNU9_9BACT</name>
<dbReference type="Gene3D" id="3.30.750.24">
    <property type="entry name" value="STAS domain"/>
    <property type="match status" value="1"/>
</dbReference>
<dbReference type="CDD" id="cd07043">
    <property type="entry name" value="STAS_anti-anti-sigma_factors"/>
    <property type="match status" value="1"/>
</dbReference>
<dbReference type="PANTHER" id="PTHR33495">
    <property type="entry name" value="ANTI-SIGMA FACTOR ANTAGONIST TM_1081-RELATED-RELATED"/>
    <property type="match status" value="1"/>
</dbReference>
<reference evidence="4" key="1">
    <citation type="submission" date="2010-05" db="EMBL/GenBank/DDBJ databases">
        <title>The draft genome of Desulfonatronospira thiodismutans ASO3-1.</title>
        <authorList>
            <consortium name="US DOE Joint Genome Institute (JGI-PGF)"/>
            <person name="Lucas S."/>
            <person name="Copeland A."/>
            <person name="Lapidus A."/>
            <person name="Cheng J.-F."/>
            <person name="Bruce D."/>
            <person name="Goodwin L."/>
            <person name="Pitluck S."/>
            <person name="Chertkov O."/>
            <person name="Brettin T."/>
            <person name="Detter J.C."/>
            <person name="Han C."/>
            <person name="Land M.L."/>
            <person name="Hauser L."/>
            <person name="Kyrpides N."/>
            <person name="Mikhailova N."/>
            <person name="Muyzer G."/>
            <person name="Woyke T."/>
        </authorList>
    </citation>
    <scope>NUCLEOTIDE SEQUENCE [LARGE SCALE GENOMIC DNA]</scope>
    <source>
        <strain evidence="4">ASO3-1</strain>
    </source>
</reference>
<proteinExistence type="inferred from homology"/>
<dbReference type="Proteomes" id="UP000005496">
    <property type="component" value="Unassembled WGS sequence"/>
</dbReference>